<proteinExistence type="inferred from homology"/>
<gene>
    <name evidence="6" type="ORF">EW093_03490</name>
</gene>
<dbReference type="InterPro" id="IPR004300">
    <property type="entry name" value="Glyco_hydro_57_N"/>
</dbReference>
<organism evidence="6 7">
    <name type="scientific">Thiospirochaeta perfilievii</name>
    <dbReference type="NCBI Taxonomy" id="252967"/>
    <lineage>
        <taxon>Bacteria</taxon>
        <taxon>Pseudomonadati</taxon>
        <taxon>Spirochaetota</taxon>
        <taxon>Spirochaetia</taxon>
        <taxon>Spirochaetales</taxon>
        <taxon>Spirochaetaceae</taxon>
        <taxon>Thiospirochaeta</taxon>
    </lineage>
</organism>
<dbReference type="InterPro" id="IPR014718">
    <property type="entry name" value="GH-type_carb-bd"/>
</dbReference>
<feature type="domain" description="Alpha-amylase/4-alpha-glucanotransferase C-terminal" evidence="5">
    <location>
        <begin position="401"/>
        <end position="453"/>
    </location>
</feature>
<dbReference type="SUPFAM" id="SSF88688">
    <property type="entry name" value="Families 57/38 glycoside transferase middle domain"/>
    <property type="match status" value="1"/>
</dbReference>
<dbReference type="InterPro" id="IPR011013">
    <property type="entry name" value="Gal_mutarotase_sf_dom"/>
</dbReference>
<dbReference type="InterPro" id="IPR028995">
    <property type="entry name" value="Glyco_hydro_57/38_cen_sf"/>
</dbReference>
<reference evidence="6 7" key="1">
    <citation type="submission" date="2019-02" db="EMBL/GenBank/DDBJ databases">
        <authorList>
            <person name="Fomenkov A."/>
            <person name="Dubinina G."/>
            <person name="Grabovich M."/>
            <person name="Vincze T."/>
            <person name="Roberts R.J."/>
        </authorList>
    </citation>
    <scope>NUCLEOTIDE SEQUENCE [LARGE SCALE GENOMIC DNA]</scope>
    <source>
        <strain evidence="6 7">P</strain>
    </source>
</reference>
<feature type="domain" description="Alpha-amylase/4-alpha-glucanotransferase central" evidence="4">
    <location>
        <begin position="307"/>
        <end position="384"/>
    </location>
</feature>
<dbReference type="InterPro" id="IPR015179">
    <property type="entry name" value="A-amylase/a-glucTrfase_C"/>
</dbReference>
<feature type="domain" description="Alpha-amylase/4-alpha-glucanotransferase C-terminal" evidence="5">
    <location>
        <begin position="461"/>
        <end position="661"/>
    </location>
</feature>
<dbReference type="Pfam" id="PF09094">
    <property type="entry name" value="AmyA-A_glucT_m"/>
    <property type="match status" value="1"/>
</dbReference>
<protein>
    <submittedName>
        <fullName evidence="6">DUF1926 domain-containing protein</fullName>
    </submittedName>
</protein>
<dbReference type="AlphaFoldDB" id="A0A5C1Q9L7"/>
<reference evidence="6 7" key="2">
    <citation type="submission" date="2019-09" db="EMBL/GenBank/DDBJ databases">
        <title>Complete Genome Sequence and Methylome Analysis of free living Spirochaetas.</title>
        <authorList>
            <person name="Leshcheva N."/>
            <person name="Mikheeva N."/>
        </authorList>
    </citation>
    <scope>NUCLEOTIDE SEQUENCE [LARGE SCALE GENOMIC DNA]</scope>
    <source>
        <strain evidence="6 7">P</strain>
    </source>
</reference>
<keyword evidence="7" id="KW-1185">Reference proteome</keyword>
<evidence type="ECO:0000313" key="7">
    <source>
        <dbReference type="Proteomes" id="UP000323824"/>
    </source>
</evidence>
<dbReference type="Pfam" id="PF09095">
    <property type="entry name" value="AmyA-gluTrfs_C"/>
    <property type="match status" value="2"/>
</dbReference>
<dbReference type="GO" id="GO:0005975">
    <property type="term" value="P:carbohydrate metabolic process"/>
    <property type="evidence" value="ECO:0007669"/>
    <property type="project" value="InterPro"/>
</dbReference>
<dbReference type="KEGG" id="sper:EW093_03490"/>
<dbReference type="Gene3D" id="3.20.110.20">
    <property type="match status" value="1"/>
</dbReference>
<dbReference type="OrthoDB" id="8476at2"/>
<dbReference type="Gene3D" id="2.70.98.10">
    <property type="match status" value="1"/>
</dbReference>
<evidence type="ECO:0000256" key="1">
    <source>
        <dbReference type="ARBA" id="ARBA00006821"/>
    </source>
</evidence>
<evidence type="ECO:0000259" key="4">
    <source>
        <dbReference type="Pfam" id="PF09094"/>
    </source>
</evidence>
<dbReference type="RefSeq" id="WP_149567058.1">
    <property type="nucleotide sequence ID" value="NZ_CP035807.1"/>
</dbReference>
<dbReference type="PANTHER" id="PTHR36306">
    <property type="entry name" value="ALPHA-AMYLASE-RELATED-RELATED"/>
    <property type="match status" value="1"/>
</dbReference>
<comment type="similarity">
    <text evidence="1">Belongs to the glycosyl hydrolase 57 family.</text>
</comment>
<keyword evidence="2" id="KW-0119">Carbohydrate metabolism</keyword>
<name>A0A5C1Q9L7_9SPIO</name>
<sequence>MGKVKLILGIYNSQPPEEENSVVEEFYQRAYKTFLTTLYNSPSIKLSLYYNGALLEWIENSHPEFLSVVQEMVNSKQVEMLSGGYYDPAQTLLPITDRVGQMEKLTTYIRKNFSKKPRGCFLAENVWDSSLVSSLKTCGFEYIFLDDNQFKASGILDEKLCRPVITEDQGKIITVIPINSKLTNMYLRSNPQELIDYLQENSHLDGVFTILFKGEYLNSLELDSKGIKSWLEEFNSLLEENSSWIDTINTGKYVKQIQGSLDRVYFPQYSINGMRNKPLPLISQKELNRLTRHLGALGDVSHWINSGFFKQFIARYYDSSLIYSKMTYISLLVNQIKGDRSRKKTAREELWRTQSHYVYWHGSHLGIYDKKLRSRTYKFLLEAELSTREKGIFKAGISHIDINLDGKKEALYQGDNYNSYISANGGIIFELDFFKSNLNLLSTVQRVEESYHTDDNNPYGYDSYPRKMFHDHFLESSITPENFLKNEYNELGNFIDGVYDYDSLNRESKYIVLLAKGLVNCSGSKHNVSIQKKYLFNKKGLVLTYNIENHDELPLETTFSPEFNLSLSGIEKKEIPSLSSDKEYFLLDKITKTKNINNLIIEDKSDNVTVNLSFSNETSKFWSIPQYSKSMKDGELLDLYQFTTFLPQWDIKIGPNKVWTLAINLSLS</sequence>
<dbReference type="Proteomes" id="UP000323824">
    <property type="component" value="Chromosome"/>
</dbReference>
<dbReference type="Pfam" id="PF03065">
    <property type="entry name" value="Glyco_hydro_57"/>
    <property type="match status" value="1"/>
</dbReference>
<evidence type="ECO:0000259" key="5">
    <source>
        <dbReference type="Pfam" id="PF09095"/>
    </source>
</evidence>
<dbReference type="InterPro" id="IPR011330">
    <property type="entry name" value="Glyco_hydro/deAcase_b/a-brl"/>
</dbReference>
<dbReference type="PANTHER" id="PTHR36306:SF1">
    <property type="entry name" value="ALPHA-AMYLASE-RELATED"/>
    <property type="match status" value="1"/>
</dbReference>
<dbReference type="SUPFAM" id="SSF74650">
    <property type="entry name" value="Galactose mutarotase-like"/>
    <property type="match status" value="1"/>
</dbReference>
<dbReference type="SUPFAM" id="SSF88713">
    <property type="entry name" value="Glycoside hydrolase/deacetylase"/>
    <property type="match status" value="1"/>
</dbReference>
<dbReference type="GO" id="GO:0003824">
    <property type="term" value="F:catalytic activity"/>
    <property type="evidence" value="ECO:0007669"/>
    <property type="project" value="InterPro"/>
</dbReference>
<dbReference type="EMBL" id="CP035807">
    <property type="protein sequence ID" value="QEN03800.1"/>
    <property type="molecule type" value="Genomic_DNA"/>
</dbReference>
<dbReference type="GO" id="GO:0030246">
    <property type="term" value="F:carbohydrate binding"/>
    <property type="evidence" value="ECO:0007669"/>
    <property type="project" value="InterPro"/>
</dbReference>
<evidence type="ECO:0000259" key="3">
    <source>
        <dbReference type="Pfam" id="PF03065"/>
    </source>
</evidence>
<dbReference type="InterPro" id="IPR052046">
    <property type="entry name" value="GH57_Enzymes"/>
</dbReference>
<accession>A0A5C1Q9L7</accession>
<feature type="domain" description="Glycoside hydrolase family 57 N-terminal" evidence="3">
    <location>
        <begin position="26"/>
        <end position="257"/>
    </location>
</feature>
<evidence type="ECO:0000256" key="2">
    <source>
        <dbReference type="ARBA" id="ARBA00023277"/>
    </source>
</evidence>
<evidence type="ECO:0000313" key="6">
    <source>
        <dbReference type="EMBL" id="QEN03800.1"/>
    </source>
</evidence>
<dbReference type="InterPro" id="IPR015178">
    <property type="entry name" value="A-amylase/a-glucTrfase_central"/>
</dbReference>